<keyword evidence="3" id="KW-1185">Reference proteome</keyword>
<proteinExistence type="predicted"/>
<dbReference type="AlphaFoldDB" id="A0A9X3MR92"/>
<accession>A0A9X3MR92</accession>
<dbReference type="EMBL" id="JAPDOD010000008">
    <property type="protein sequence ID" value="MDA0160902.1"/>
    <property type="molecule type" value="Genomic_DNA"/>
</dbReference>
<evidence type="ECO:0000313" key="3">
    <source>
        <dbReference type="Proteomes" id="UP001149140"/>
    </source>
</evidence>
<dbReference type="Proteomes" id="UP001149140">
    <property type="component" value="Unassembled WGS sequence"/>
</dbReference>
<dbReference type="InterPro" id="IPR029044">
    <property type="entry name" value="Nucleotide-diphossugar_trans"/>
</dbReference>
<sequence>MLHAIYRSTGKVNTKPRPAGFSKRESLESFLSAWEAAGAATGDLLFLNDGPVPDEQLELMEASGAVVVRAADDAMGAYVAAMDLAFEQGWPDTDLVYFGEDDYLYRSDTFAALTAAAAALPEVDHFAPYATIGRTMPNGEPLHDGLRRPRLGGEPLAEVDGVTWHRATSHTVSYAIRVGALRADRPLHLLALRAGGAWDHAMCLACAGRLPFTARELLDPLPGAPLQRRAKVTLWRIAISAVALRRRVRGAHVIAAPMPALASHMEVGLMAAGADWAPLQPRA</sequence>
<evidence type="ECO:0000256" key="1">
    <source>
        <dbReference type="SAM" id="MobiDB-lite"/>
    </source>
</evidence>
<reference evidence="2" key="1">
    <citation type="submission" date="2022-10" db="EMBL/GenBank/DDBJ databases">
        <title>The WGS of Solirubrobacter ginsenosidimutans DSM 21036.</title>
        <authorList>
            <person name="Jiang Z."/>
        </authorList>
    </citation>
    <scope>NUCLEOTIDE SEQUENCE</scope>
    <source>
        <strain evidence="2">DSM 21036</strain>
    </source>
</reference>
<dbReference type="SUPFAM" id="SSF53448">
    <property type="entry name" value="Nucleotide-diphospho-sugar transferases"/>
    <property type="match status" value="1"/>
</dbReference>
<gene>
    <name evidence="2" type="ORF">OM076_11550</name>
</gene>
<dbReference type="RefSeq" id="WP_270040021.1">
    <property type="nucleotide sequence ID" value="NZ_JAPDOD010000008.1"/>
</dbReference>
<evidence type="ECO:0000313" key="2">
    <source>
        <dbReference type="EMBL" id="MDA0160902.1"/>
    </source>
</evidence>
<name>A0A9X3MR92_9ACTN</name>
<feature type="region of interest" description="Disordered" evidence="1">
    <location>
        <begin position="1"/>
        <end position="20"/>
    </location>
</feature>
<protein>
    <submittedName>
        <fullName evidence="2">Uncharacterized protein</fullName>
    </submittedName>
</protein>
<comment type="caution">
    <text evidence="2">The sequence shown here is derived from an EMBL/GenBank/DDBJ whole genome shotgun (WGS) entry which is preliminary data.</text>
</comment>
<organism evidence="2 3">
    <name type="scientific">Solirubrobacter ginsenosidimutans</name>
    <dbReference type="NCBI Taxonomy" id="490573"/>
    <lineage>
        <taxon>Bacteria</taxon>
        <taxon>Bacillati</taxon>
        <taxon>Actinomycetota</taxon>
        <taxon>Thermoleophilia</taxon>
        <taxon>Solirubrobacterales</taxon>
        <taxon>Solirubrobacteraceae</taxon>
        <taxon>Solirubrobacter</taxon>
    </lineage>
</organism>